<dbReference type="InterPro" id="IPR037185">
    <property type="entry name" value="EmrE-like"/>
</dbReference>
<dbReference type="SUPFAM" id="SSF103481">
    <property type="entry name" value="Multidrug resistance efflux transporter EmrE"/>
    <property type="match status" value="2"/>
</dbReference>
<keyword evidence="4" id="KW-1185">Reference proteome</keyword>
<protein>
    <submittedName>
        <fullName evidence="3">DMT family transporter</fullName>
    </submittedName>
</protein>
<feature type="transmembrane region" description="Helical" evidence="1">
    <location>
        <begin position="21"/>
        <end position="43"/>
    </location>
</feature>
<feature type="transmembrane region" description="Helical" evidence="1">
    <location>
        <begin position="282"/>
        <end position="302"/>
    </location>
</feature>
<dbReference type="Pfam" id="PF00892">
    <property type="entry name" value="EamA"/>
    <property type="match status" value="2"/>
</dbReference>
<sequence>MTFLYIQRYIDIASLQMKKAFFQLHISVFLAGFTGILGRLITLNEGMMVWYRLLITALSMWVLYAVFSKRLQKISWQDILKISAVGFTAAMHWVTFYGAIKYANISVGLVCFSAVGFFTALAEPLILRKKINRTELLLGLITIGGIYIIFHFDTEYKTGIILGIISAFLGCLFPIFNRRFLQRINVETVLTWQITGGFITLSVLLPFYLQQFPVSRFLPGWEDLLWLLVLSWICSVLAFRLTANALKHLSAFTVNLTYNLEPVYGILLAFMVYNENQYLSRWFYLGFAVIIGVLAFHVFLVIRSEKRAKALQEELHPDEKITL</sequence>
<feature type="transmembrane region" description="Helical" evidence="1">
    <location>
        <begin position="79"/>
        <end position="96"/>
    </location>
</feature>
<evidence type="ECO:0000313" key="4">
    <source>
        <dbReference type="Proteomes" id="UP001165367"/>
    </source>
</evidence>
<evidence type="ECO:0000256" key="1">
    <source>
        <dbReference type="SAM" id="Phobius"/>
    </source>
</evidence>
<keyword evidence="1" id="KW-1133">Transmembrane helix</keyword>
<name>A0ABS9KYJ3_9BACT</name>
<dbReference type="Proteomes" id="UP001165367">
    <property type="component" value="Unassembled WGS sequence"/>
</dbReference>
<feature type="transmembrane region" description="Helical" evidence="1">
    <location>
        <begin position="49"/>
        <end position="67"/>
    </location>
</feature>
<organism evidence="3 4">
    <name type="scientific">Terrimonas ginsenosidimutans</name>
    <dbReference type="NCBI Taxonomy" id="2908004"/>
    <lineage>
        <taxon>Bacteria</taxon>
        <taxon>Pseudomonadati</taxon>
        <taxon>Bacteroidota</taxon>
        <taxon>Chitinophagia</taxon>
        <taxon>Chitinophagales</taxon>
        <taxon>Chitinophagaceae</taxon>
        <taxon>Terrimonas</taxon>
    </lineage>
</organism>
<feature type="transmembrane region" description="Helical" evidence="1">
    <location>
        <begin position="224"/>
        <end position="242"/>
    </location>
</feature>
<feature type="transmembrane region" description="Helical" evidence="1">
    <location>
        <begin position="158"/>
        <end position="177"/>
    </location>
</feature>
<reference evidence="3" key="1">
    <citation type="submission" date="2022-01" db="EMBL/GenBank/DDBJ databases">
        <authorList>
            <person name="Jo J.-H."/>
            <person name="Im W.-T."/>
        </authorList>
    </citation>
    <scope>NUCLEOTIDE SEQUENCE</scope>
    <source>
        <strain evidence="3">NA20</strain>
    </source>
</reference>
<comment type="caution">
    <text evidence="3">The sequence shown here is derived from an EMBL/GenBank/DDBJ whole genome shotgun (WGS) entry which is preliminary data.</text>
</comment>
<dbReference type="PANTHER" id="PTHR22911:SF79">
    <property type="entry name" value="MOBA-LIKE NTP TRANSFERASE DOMAIN-CONTAINING PROTEIN"/>
    <property type="match status" value="1"/>
</dbReference>
<accession>A0ABS9KYJ3</accession>
<dbReference type="EMBL" id="JAKLTR010000020">
    <property type="protein sequence ID" value="MCG2617390.1"/>
    <property type="molecule type" value="Genomic_DNA"/>
</dbReference>
<gene>
    <name evidence="3" type="ORF">LZZ85_24040</name>
</gene>
<dbReference type="InterPro" id="IPR000620">
    <property type="entry name" value="EamA_dom"/>
</dbReference>
<keyword evidence="1" id="KW-0812">Transmembrane</keyword>
<feature type="transmembrane region" description="Helical" evidence="1">
    <location>
        <begin position="189"/>
        <end position="209"/>
    </location>
</feature>
<feature type="transmembrane region" description="Helical" evidence="1">
    <location>
        <begin position="134"/>
        <end position="152"/>
    </location>
</feature>
<proteinExistence type="predicted"/>
<keyword evidence="1" id="KW-0472">Membrane</keyword>
<feature type="transmembrane region" description="Helical" evidence="1">
    <location>
        <begin position="249"/>
        <end position="270"/>
    </location>
</feature>
<evidence type="ECO:0000259" key="2">
    <source>
        <dbReference type="Pfam" id="PF00892"/>
    </source>
</evidence>
<evidence type="ECO:0000313" key="3">
    <source>
        <dbReference type="EMBL" id="MCG2617390.1"/>
    </source>
</evidence>
<dbReference type="PANTHER" id="PTHR22911">
    <property type="entry name" value="ACYL-MALONYL CONDENSING ENZYME-RELATED"/>
    <property type="match status" value="1"/>
</dbReference>
<feature type="domain" description="EamA" evidence="2">
    <location>
        <begin position="158"/>
        <end position="290"/>
    </location>
</feature>
<feature type="transmembrane region" description="Helical" evidence="1">
    <location>
        <begin position="102"/>
        <end position="122"/>
    </location>
</feature>
<feature type="domain" description="EamA" evidence="2">
    <location>
        <begin position="24"/>
        <end position="150"/>
    </location>
</feature>
<dbReference type="RefSeq" id="WP_237876106.1">
    <property type="nucleotide sequence ID" value="NZ_JAKLTR010000020.1"/>
</dbReference>